<dbReference type="EMBL" id="FZOY01000013">
    <property type="protein sequence ID" value="SNT37511.1"/>
    <property type="molecule type" value="Genomic_DNA"/>
</dbReference>
<protein>
    <submittedName>
        <fullName evidence="1">Uncharacterized protein</fullName>
    </submittedName>
</protein>
<sequence>MTGHKYSVHLTMAEWRIATSEEIDIEQFLWESAEPNSELERRELASAREALRSIDLLKTTGRYNDERSRLKKALDEDDAAAAEEFRKANPSLILRSEGVPSRSSIGALANLFAGMDSPDRDQQARFQAHYDATGIASETLAKAMPKIAALEPAKRRRGRSKVSPPWRNVNLHLDAIRLAVAGGSSVAQAARQVAAQEAFIRADWANDLAKLYRKKLKLRE</sequence>
<gene>
    <name evidence="1" type="ORF">SAMN05421757_11320</name>
</gene>
<evidence type="ECO:0000313" key="1">
    <source>
        <dbReference type="EMBL" id="SNT37511.1"/>
    </source>
</evidence>
<dbReference type="Proteomes" id="UP000198426">
    <property type="component" value="Unassembled WGS sequence"/>
</dbReference>
<name>A0A239M4H1_9RHOB</name>
<reference evidence="1 2" key="1">
    <citation type="submission" date="2017-06" db="EMBL/GenBank/DDBJ databases">
        <authorList>
            <person name="Kim H.J."/>
            <person name="Triplett B.A."/>
        </authorList>
    </citation>
    <scope>NUCLEOTIDE SEQUENCE [LARGE SCALE GENOMIC DNA]</scope>
    <source>
        <strain evidence="1 2">DSM 29339</strain>
    </source>
</reference>
<accession>A0A239M4H1</accession>
<organism evidence="1 2">
    <name type="scientific">Tropicimonas sediminicola</name>
    <dbReference type="NCBI Taxonomy" id="1031541"/>
    <lineage>
        <taxon>Bacteria</taxon>
        <taxon>Pseudomonadati</taxon>
        <taxon>Pseudomonadota</taxon>
        <taxon>Alphaproteobacteria</taxon>
        <taxon>Rhodobacterales</taxon>
        <taxon>Roseobacteraceae</taxon>
        <taxon>Tropicimonas</taxon>
    </lineage>
</organism>
<dbReference type="AlphaFoldDB" id="A0A239M4H1"/>
<keyword evidence="2" id="KW-1185">Reference proteome</keyword>
<evidence type="ECO:0000313" key="2">
    <source>
        <dbReference type="Proteomes" id="UP000198426"/>
    </source>
</evidence>
<proteinExistence type="predicted"/>
<dbReference type="OrthoDB" id="9835766at2"/>
<dbReference type="RefSeq" id="WP_089235361.1">
    <property type="nucleotide sequence ID" value="NZ_FZOY01000013.1"/>
</dbReference>